<comment type="caution">
    <text evidence="2">The sequence shown here is derived from an EMBL/GenBank/DDBJ whole genome shotgun (WGS) entry which is preliminary data.</text>
</comment>
<dbReference type="EMBL" id="JACASE010000007">
    <property type="protein sequence ID" value="KAF6447623.1"/>
    <property type="molecule type" value="Genomic_DNA"/>
</dbReference>
<evidence type="ECO:0000256" key="1">
    <source>
        <dbReference type="SAM" id="MobiDB-lite"/>
    </source>
</evidence>
<feature type="region of interest" description="Disordered" evidence="1">
    <location>
        <begin position="174"/>
        <end position="199"/>
    </location>
</feature>
<evidence type="ECO:0000313" key="2">
    <source>
        <dbReference type="EMBL" id="KAF6447623.1"/>
    </source>
</evidence>
<feature type="region of interest" description="Disordered" evidence="1">
    <location>
        <begin position="1"/>
        <end position="96"/>
    </location>
</feature>
<dbReference type="Proteomes" id="UP000593571">
    <property type="component" value="Unassembled WGS sequence"/>
</dbReference>
<feature type="compositionally biased region" description="Pro residues" evidence="1">
    <location>
        <begin position="48"/>
        <end position="68"/>
    </location>
</feature>
<sequence>MVSACGGQKPQDVCVGRGESRQMGSRPECPVRTTWHPPGPAGQRAHSTPPPGREGGGEPPPGAHPPLPHVNSHSSVPTASRQAPCIPHLRNSPGEVGDPRITGCPALRPPAVGLPGPPHRPGGARGTRVQKTQRARRLNCRPGRLHPPHVSALLTANFPRAVAVCLAPWSPAVQPGPASPRLPRPGVGSARLSATLSSL</sequence>
<accession>A0A7J8FIN7</accession>
<keyword evidence="3" id="KW-1185">Reference proteome</keyword>
<name>A0A7J8FIN7_ROUAE</name>
<dbReference type="AlphaFoldDB" id="A0A7J8FIN7"/>
<gene>
    <name evidence="2" type="ORF">HJG63_012027</name>
</gene>
<proteinExistence type="predicted"/>
<reference evidence="2 3" key="1">
    <citation type="journal article" date="2020" name="Nature">
        <title>Six reference-quality genomes reveal evolution of bat adaptations.</title>
        <authorList>
            <person name="Jebb D."/>
            <person name="Huang Z."/>
            <person name="Pippel M."/>
            <person name="Hughes G.M."/>
            <person name="Lavrichenko K."/>
            <person name="Devanna P."/>
            <person name="Winkler S."/>
            <person name="Jermiin L.S."/>
            <person name="Skirmuntt E.C."/>
            <person name="Katzourakis A."/>
            <person name="Burkitt-Gray L."/>
            <person name="Ray D.A."/>
            <person name="Sullivan K.A.M."/>
            <person name="Roscito J.G."/>
            <person name="Kirilenko B.M."/>
            <person name="Davalos L.M."/>
            <person name="Corthals A.P."/>
            <person name="Power M.L."/>
            <person name="Jones G."/>
            <person name="Ransome R.D."/>
            <person name="Dechmann D.K.N."/>
            <person name="Locatelli A.G."/>
            <person name="Puechmaille S.J."/>
            <person name="Fedrigo O."/>
            <person name="Jarvis E.D."/>
            <person name="Hiller M."/>
            <person name="Vernes S.C."/>
            <person name="Myers E.W."/>
            <person name="Teeling E.C."/>
        </authorList>
    </citation>
    <scope>NUCLEOTIDE SEQUENCE [LARGE SCALE GENOMIC DNA]</scope>
    <source>
        <strain evidence="2">MRouAeg1</strain>
        <tissue evidence="2">Muscle</tissue>
    </source>
</reference>
<feature type="compositionally biased region" description="Polar residues" evidence="1">
    <location>
        <begin position="71"/>
        <end position="81"/>
    </location>
</feature>
<organism evidence="2 3">
    <name type="scientific">Rousettus aegyptiacus</name>
    <name type="common">Egyptian fruit bat</name>
    <name type="synonym">Pteropus aegyptiacus</name>
    <dbReference type="NCBI Taxonomy" id="9407"/>
    <lineage>
        <taxon>Eukaryota</taxon>
        <taxon>Metazoa</taxon>
        <taxon>Chordata</taxon>
        <taxon>Craniata</taxon>
        <taxon>Vertebrata</taxon>
        <taxon>Euteleostomi</taxon>
        <taxon>Mammalia</taxon>
        <taxon>Eutheria</taxon>
        <taxon>Laurasiatheria</taxon>
        <taxon>Chiroptera</taxon>
        <taxon>Yinpterochiroptera</taxon>
        <taxon>Pteropodoidea</taxon>
        <taxon>Pteropodidae</taxon>
        <taxon>Rousettinae</taxon>
        <taxon>Rousettus</taxon>
    </lineage>
</organism>
<evidence type="ECO:0000313" key="3">
    <source>
        <dbReference type="Proteomes" id="UP000593571"/>
    </source>
</evidence>
<protein>
    <submittedName>
        <fullName evidence="2">Uncharacterized protein</fullName>
    </submittedName>
</protein>